<comment type="function">
    <text evidence="8">Acts as a magnesium transporter.</text>
</comment>
<dbReference type="SUPFAM" id="SSF161093">
    <property type="entry name" value="MgtE membrane domain-like"/>
    <property type="match status" value="1"/>
</dbReference>
<dbReference type="NCBIfam" id="TIGR00400">
    <property type="entry name" value="mgtE"/>
    <property type="match status" value="1"/>
</dbReference>
<keyword evidence="5 8" id="KW-0460">Magnesium</keyword>
<dbReference type="AlphaFoldDB" id="A0A133PRV8"/>
<dbReference type="Pfam" id="PF03448">
    <property type="entry name" value="MgtE_N"/>
    <property type="match status" value="1"/>
</dbReference>
<keyword evidence="7 8" id="KW-0472">Membrane</keyword>
<dbReference type="Pfam" id="PF01769">
    <property type="entry name" value="MgtE"/>
    <property type="match status" value="1"/>
</dbReference>
<feature type="transmembrane region" description="Helical" evidence="8">
    <location>
        <begin position="349"/>
        <end position="369"/>
    </location>
</feature>
<name>A0A133PRV8_9FIRM</name>
<evidence type="ECO:0000313" key="10">
    <source>
        <dbReference type="EMBL" id="KXA31550.1"/>
    </source>
</evidence>
<feature type="transmembrane region" description="Helical" evidence="8">
    <location>
        <begin position="275"/>
        <end position="292"/>
    </location>
</feature>
<feature type="transmembrane region" description="Helical" evidence="8">
    <location>
        <begin position="414"/>
        <end position="438"/>
    </location>
</feature>
<dbReference type="EMBL" id="LRQE01000007">
    <property type="protein sequence ID" value="KXA31550.1"/>
    <property type="molecule type" value="Genomic_DNA"/>
</dbReference>
<dbReference type="InterPro" id="IPR006668">
    <property type="entry name" value="Mg_transptr_MgtE_intracell_dom"/>
</dbReference>
<evidence type="ECO:0000256" key="1">
    <source>
        <dbReference type="ARBA" id="ARBA00004141"/>
    </source>
</evidence>
<feature type="domain" description="Magnesium transporter MgtE intracellular" evidence="9">
    <location>
        <begin position="19"/>
        <end position="123"/>
    </location>
</feature>
<dbReference type="Proteomes" id="UP000070174">
    <property type="component" value="Unassembled WGS sequence"/>
</dbReference>
<dbReference type="Gene3D" id="3.10.580.10">
    <property type="entry name" value="CBS-domain"/>
    <property type="match status" value="1"/>
</dbReference>
<evidence type="ECO:0000256" key="7">
    <source>
        <dbReference type="ARBA" id="ARBA00023136"/>
    </source>
</evidence>
<comment type="similarity">
    <text evidence="2 8">Belongs to the SLC41A transporter family.</text>
</comment>
<evidence type="ECO:0000259" key="9">
    <source>
        <dbReference type="SMART" id="SM00924"/>
    </source>
</evidence>
<dbReference type="Gene3D" id="1.10.357.20">
    <property type="entry name" value="SLC41 divalent cation transporters, integral membrane domain"/>
    <property type="match status" value="1"/>
</dbReference>
<comment type="subunit">
    <text evidence="8">Homodimer.</text>
</comment>
<dbReference type="RefSeq" id="WP_060799644.1">
    <property type="nucleotide sequence ID" value="NZ_KQ957089.1"/>
</dbReference>
<dbReference type="SUPFAM" id="SSF54631">
    <property type="entry name" value="CBS-domain pair"/>
    <property type="match status" value="1"/>
</dbReference>
<evidence type="ECO:0000256" key="4">
    <source>
        <dbReference type="ARBA" id="ARBA00022692"/>
    </source>
</evidence>
<keyword evidence="6 8" id="KW-1133">Transmembrane helix</keyword>
<comment type="subcellular location">
    <subcellularLocation>
        <location evidence="8">Cell membrane</location>
        <topology evidence="8">Multi-pass membrane protein</topology>
    </subcellularLocation>
    <subcellularLocation>
        <location evidence="1">Membrane</location>
        <topology evidence="1">Multi-pass membrane protein</topology>
    </subcellularLocation>
</comment>
<dbReference type="GO" id="GO:0005886">
    <property type="term" value="C:plasma membrane"/>
    <property type="evidence" value="ECO:0007669"/>
    <property type="project" value="UniProtKB-SubCell"/>
</dbReference>
<dbReference type="InterPro" id="IPR006667">
    <property type="entry name" value="SLC41_membr_dom"/>
</dbReference>
<dbReference type="InterPro" id="IPR006669">
    <property type="entry name" value="MgtE_transporter"/>
</dbReference>
<dbReference type="CDD" id="cd04606">
    <property type="entry name" value="CBS_pair_Mg_transporter"/>
    <property type="match status" value="1"/>
</dbReference>
<keyword evidence="4 8" id="KW-0812">Transmembrane</keyword>
<dbReference type="SMART" id="SM00924">
    <property type="entry name" value="MgtE_N"/>
    <property type="match status" value="1"/>
</dbReference>
<dbReference type="Pfam" id="PF00571">
    <property type="entry name" value="CBS"/>
    <property type="match status" value="2"/>
</dbReference>
<keyword evidence="3 8" id="KW-0813">Transport</keyword>
<accession>A0A133PRV8</accession>
<evidence type="ECO:0000256" key="6">
    <source>
        <dbReference type="ARBA" id="ARBA00022989"/>
    </source>
</evidence>
<reference evidence="10 11" key="1">
    <citation type="submission" date="2016-01" db="EMBL/GenBank/DDBJ databases">
        <authorList>
            <person name="Oliw E.H."/>
        </authorList>
    </citation>
    <scope>NUCLEOTIDE SEQUENCE [LARGE SCALE GENOMIC DNA]</scope>
    <source>
        <strain evidence="10 11">CMW7756A</strain>
    </source>
</reference>
<organism evidence="10">
    <name type="scientific">Peptoniphilus harei</name>
    <dbReference type="NCBI Taxonomy" id="54005"/>
    <lineage>
        <taxon>Bacteria</taxon>
        <taxon>Bacillati</taxon>
        <taxon>Bacillota</taxon>
        <taxon>Tissierellia</taxon>
        <taxon>Tissierellales</taxon>
        <taxon>Peptoniphilaceae</taxon>
        <taxon>Peptoniphilus</taxon>
    </lineage>
</organism>
<comment type="caution">
    <text evidence="10">The sequence shown here is derived from an EMBL/GenBank/DDBJ whole genome shotgun (WGS) entry which is preliminary data.</text>
</comment>
<protein>
    <recommendedName>
        <fullName evidence="8">Magnesium transporter MgtE</fullName>
    </recommendedName>
</protein>
<dbReference type="Gene3D" id="1.25.60.10">
    <property type="entry name" value="MgtE N-terminal domain-like"/>
    <property type="match status" value="1"/>
</dbReference>
<evidence type="ECO:0000256" key="8">
    <source>
        <dbReference type="RuleBase" id="RU362011"/>
    </source>
</evidence>
<comment type="caution">
    <text evidence="8">Lacks conserved residue(s) required for the propagation of feature annotation.</text>
</comment>
<evidence type="ECO:0000256" key="3">
    <source>
        <dbReference type="ARBA" id="ARBA00022448"/>
    </source>
</evidence>
<dbReference type="PATRIC" id="fig|54005.3.peg.325"/>
<keyword evidence="8" id="KW-1003">Cell membrane</keyword>
<evidence type="ECO:0000256" key="5">
    <source>
        <dbReference type="ARBA" id="ARBA00022842"/>
    </source>
</evidence>
<dbReference type="PANTHER" id="PTHR43773">
    <property type="entry name" value="MAGNESIUM TRANSPORTER MGTE"/>
    <property type="match status" value="1"/>
</dbReference>
<dbReference type="InterPro" id="IPR036739">
    <property type="entry name" value="SLC41_membr_dom_sf"/>
</dbReference>
<proteinExistence type="inferred from homology"/>
<keyword evidence="8" id="KW-0479">Metal-binding</keyword>
<evidence type="ECO:0000313" key="11">
    <source>
        <dbReference type="Proteomes" id="UP000070174"/>
    </source>
</evidence>
<dbReference type="PANTHER" id="PTHR43773:SF1">
    <property type="entry name" value="MAGNESIUM TRANSPORTER MGTE"/>
    <property type="match status" value="1"/>
</dbReference>
<dbReference type="InterPro" id="IPR038076">
    <property type="entry name" value="MgtE_N_sf"/>
</dbReference>
<dbReference type="GO" id="GO:0046872">
    <property type="term" value="F:metal ion binding"/>
    <property type="evidence" value="ECO:0007669"/>
    <property type="project" value="UniProtKB-KW"/>
</dbReference>
<sequence length="440" mass="49425">MNNLDRERLKILQDKINRMDPVDIAERLEDLSKEDTAIWIKLLKKDLLADAFSLLPRDKKIEMIGSLSEDRIMSLMKELEEDEVVDTLQELPANMVRKFMNQYIEEDRRPIINELLGFPKDSVGSIMSVGFIFVKSTATPTQALEKIIHSDLDADRLEQVWVTNQSLVLIGYVNLADLLRNKNKNIEEFMHPINASVYATDDQEVVAKLAFKYDLSEIPVTDSEGRLVGIVPAEWAIDVMHEEYEEDLGNIHGISESSPEHYWDKSVFRLAKDRTMWLIICLVTATFTSFIIKRYETLLASSVALAAYIPMLMDSGGNAGTQSSTTVIRGIYTGEIEFKEFVQVMFKELRIGIIVGLILVIVNIIRMSILDSVSLGVTLTVSVTLLTTIVLSKIIGGILPLIAEKTHVDPTIMAGPLITTIVDTLVLFVYFEVATILLGV</sequence>
<dbReference type="InterPro" id="IPR046342">
    <property type="entry name" value="CBS_dom_sf"/>
</dbReference>
<evidence type="ECO:0000256" key="2">
    <source>
        <dbReference type="ARBA" id="ARBA00009749"/>
    </source>
</evidence>
<dbReference type="InterPro" id="IPR000644">
    <property type="entry name" value="CBS_dom"/>
</dbReference>
<dbReference type="GO" id="GO:0015095">
    <property type="term" value="F:magnesium ion transmembrane transporter activity"/>
    <property type="evidence" value="ECO:0007669"/>
    <property type="project" value="UniProtKB-UniRule"/>
</dbReference>
<gene>
    <name evidence="10" type="ORF">HMPREF3229_00329</name>
</gene>
<feature type="transmembrane region" description="Helical" evidence="8">
    <location>
        <begin position="375"/>
        <end position="402"/>
    </location>
</feature>
<dbReference type="SUPFAM" id="SSF158791">
    <property type="entry name" value="MgtE N-terminal domain-like"/>
    <property type="match status" value="1"/>
</dbReference>